<accession>A0ABD0UIB1</accession>
<dbReference type="EMBL" id="JANQDX010000014">
    <property type="protein sequence ID" value="KAL0912428.1"/>
    <property type="molecule type" value="Genomic_DNA"/>
</dbReference>
<feature type="region of interest" description="Disordered" evidence="1">
    <location>
        <begin position="1"/>
        <end position="23"/>
    </location>
</feature>
<protein>
    <submittedName>
        <fullName evidence="2">Uncharacterized protein</fullName>
    </submittedName>
</protein>
<feature type="region of interest" description="Disordered" evidence="1">
    <location>
        <begin position="59"/>
        <end position="104"/>
    </location>
</feature>
<dbReference type="AlphaFoldDB" id="A0ABD0UIB1"/>
<gene>
    <name evidence="2" type="ORF">M5K25_018399</name>
</gene>
<feature type="compositionally biased region" description="Polar residues" evidence="1">
    <location>
        <begin position="68"/>
        <end position="85"/>
    </location>
</feature>
<organism evidence="2 3">
    <name type="scientific">Dendrobium thyrsiflorum</name>
    <name type="common">Pinecone-like raceme dendrobium</name>
    <name type="synonym">Orchid</name>
    <dbReference type="NCBI Taxonomy" id="117978"/>
    <lineage>
        <taxon>Eukaryota</taxon>
        <taxon>Viridiplantae</taxon>
        <taxon>Streptophyta</taxon>
        <taxon>Embryophyta</taxon>
        <taxon>Tracheophyta</taxon>
        <taxon>Spermatophyta</taxon>
        <taxon>Magnoliopsida</taxon>
        <taxon>Liliopsida</taxon>
        <taxon>Asparagales</taxon>
        <taxon>Orchidaceae</taxon>
        <taxon>Epidendroideae</taxon>
        <taxon>Malaxideae</taxon>
        <taxon>Dendrobiinae</taxon>
        <taxon>Dendrobium</taxon>
    </lineage>
</organism>
<comment type="caution">
    <text evidence="2">The sequence shown here is derived from an EMBL/GenBank/DDBJ whole genome shotgun (WGS) entry which is preliminary data.</text>
</comment>
<name>A0ABD0UIB1_DENTH</name>
<keyword evidence="3" id="KW-1185">Reference proteome</keyword>
<evidence type="ECO:0000313" key="3">
    <source>
        <dbReference type="Proteomes" id="UP001552299"/>
    </source>
</evidence>
<evidence type="ECO:0000313" key="2">
    <source>
        <dbReference type="EMBL" id="KAL0912428.1"/>
    </source>
</evidence>
<proteinExistence type="predicted"/>
<dbReference type="Proteomes" id="UP001552299">
    <property type="component" value="Unassembled WGS sequence"/>
</dbReference>
<evidence type="ECO:0000256" key="1">
    <source>
        <dbReference type="SAM" id="MobiDB-lite"/>
    </source>
</evidence>
<reference evidence="2 3" key="1">
    <citation type="journal article" date="2024" name="Plant Biotechnol. J.">
        <title>Dendrobium thyrsiflorum genome and its molecular insights into genes involved in important horticultural traits.</title>
        <authorList>
            <person name="Chen B."/>
            <person name="Wang J.Y."/>
            <person name="Zheng P.J."/>
            <person name="Li K.L."/>
            <person name="Liang Y.M."/>
            <person name="Chen X.F."/>
            <person name="Zhang C."/>
            <person name="Zhao X."/>
            <person name="He X."/>
            <person name="Zhang G.Q."/>
            <person name="Liu Z.J."/>
            <person name="Xu Q."/>
        </authorList>
    </citation>
    <scope>NUCLEOTIDE SEQUENCE [LARGE SCALE GENOMIC DNA]</scope>
    <source>
        <strain evidence="2">GZMU011</strain>
    </source>
</reference>
<sequence>MNLTSPRTQNSDTSKSKNYSSDCPYVSDSTTAVHSNHSQIALDFPLIYGKLIFKLSGSELRTQRHQNRLNPSPNESKSRTQSTGRTFKPQFGLPNGLQTGQYYR</sequence>